<reference evidence="17" key="1">
    <citation type="submission" date="2025-08" db="UniProtKB">
        <authorList>
            <consortium name="RefSeq"/>
        </authorList>
    </citation>
    <scope>IDENTIFICATION</scope>
    <source>
        <tissue evidence="17">Gonad</tissue>
    </source>
</reference>
<dbReference type="InterPro" id="IPR009030">
    <property type="entry name" value="Growth_fac_rcpt_cys_sf"/>
</dbReference>
<dbReference type="Gene3D" id="2.10.25.10">
    <property type="entry name" value="Laminin"/>
    <property type="match status" value="7"/>
</dbReference>
<dbReference type="InterPro" id="IPR036383">
    <property type="entry name" value="TSP1_rpt_sf"/>
</dbReference>
<keyword evidence="5" id="KW-0677">Repeat</keyword>
<dbReference type="Pfam" id="PF07645">
    <property type="entry name" value="EGF_CA"/>
    <property type="match status" value="2"/>
</dbReference>
<evidence type="ECO:0000313" key="17">
    <source>
        <dbReference type="RefSeq" id="XP_019638277.1"/>
    </source>
</evidence>
<protein>
    <submittedName>
        <fullName evidence="17">Protocadherin Fat 4-like</fullName>
    </submittedName>
</protein>
<evidence type="ECO:0000313" key="16">
    <source>
        <dbReference type="Proteomes" id="UP000515135"/>
    </source>
</evidence>
<feature type="region of interest" description="Disordered" evidence="12">
    <location>
        <begin position="216"/>
        <end position="258"/>
    </location>
</feature>
<feature type="compositionally biased region" description="Low complexity" evidence="12">
    <location>
        <begin position="122"/>
        <end position="133"/>
    </location>
</feature>
<feature type="compositionally biased region" description="Low complexity" evidence="12">
    <location>
        <begin position="94"/>
        <end position="109"/>
    </location>
</feature>
<dbReference type="PROSITE" id="PS50268">
    <property type="entry name" value="CADHERIN_2"/>
    <property type="match status" value="12"/>
</dbReference>
<dbReference type="InterPro" id="IPR000152">
    <property type="entry name" value="EGF-type_Asp/Asn_hydroxyl_site"/>
</dbReference>
<dbReference type="Gene3D" id="2.60.40.60">
    <property type="entry name" value="Cadherins"/>
    <property type="match status" value="12"/>
</dbReference>
<feature type="compositionally biased region" description="Low complexity" evidence="12">
    <location>
        <begin position="397"/>
        <end position="407"/>
    </location>
</feature>
<dbReference type="GO" id="GO:0005886">
    <property type="term" value="C:plasma membrane"/>
    <property type="evidence" value="ECO:0007669"/>
    <property type="project" value="UniProtKB-SubCell"/>
</dbReference>
<evidence type="ECO:0000256" key="9">
    <source>
        <dbReference type="ARBA" id="ARBA00023157"/>
    </source>
</evidence>
<dbReference type="Pfam" id="PF00028">
    <property type="entry name" value="Cadherin"/>
    <property type="match status" value="7"/>
</dbReference>
<keyword evidence="7" id="KW-1133">Transmembrane helix</keyword>
<feature type="domain" description="EGF-like" evidence="14">
    <location>
        <begin position="636"/>
        <end position="676"/>
    </location>
</feature>
<feature type="compositionally biased region" description="Low complexity" evidence="12">
    <location>
        <begin position="2488"/>
        <end position="2499"/>
    </location>
</feature>
<evidence type="ECO:0000256" key="5">
    <source>
        <dbReference type="ARBA" id="ARBA00022737"/>
    </source>
</evidence>
<dbReference type="CDD" id="cd00054">
    <property type="entry name" value="EGF_CA"/>
    <property type="match status" value="4"/>
</dbReference>
<keyword evidence="16" id="KW-1185">Reference proteome</keyword>
<feature type="compositionally biased region" description="Polar residues" evidence="12">
    <location>
        <begin position="2511"/>
        <end position="2533"/>
    </location>
</feature>
<feature type="compositionally biased region" description="Polar residues" evidence="12">
    <location>
        <begin position="216"/>
        <end position="231"/>
    </location>
</feature>
<name>A0A6P5A4Z8_BRABE</name>
<dbReference type="PROSITE" id="PS50026">
    <property type="entry name" value="EGF_3"/>
    <property type="match status" value="7"/>
</dbReference>
<dbReference type="RefSeq" id="XP_019638277.1">
    <property type="nucleotide sequence ID" value="XM_019782718.1"/>
</dbReference>
<dbReference type="GeneID" id="109480513"/>
<dbReference type="SUPFAM" id="SSF57184">
    <property type="entry name" value="Growth factor receptor domain"/>
    <property type="match status" value="1"/>
</dbReference>
<feature type="region of interest" description="Disordered" evidence="12">
    <location>
        <begin position="81"/>
        <end position="199"/>
    </location>
</feature>
<dbReference type="Pfam" id="PF12947">
    <property type="entry name" value="EGF_3"/>
    <property type="match status" value="4"/>
</dbReference>
<organism evidence="16 17">
    <name type="scientific">Branchiostoma belcheri</name>
    <name type="common">Amphioxus</name>
    <dbReference type="NCBI Taxonomy" id="7741"/>
    <lineage>
        <taxon>Eukaryota</taxon>
        <taxon>Metazoa</taxon>
        <taxon>Chordata</taxon>
        <taxon>Cephalochordata</taxon>
        <taxon>Leptocardii</taxon>
        <taxon>Amphioxiformes</taxon>
        <taxon>Branchiostomatidae</taxon>
        <taxon>Branchiostoma</taxon>
    </lineage>
</organism>
<dbReference type="PANTHER" id="PTHR24026:SF126">
    <property type="entry name" value="PROTOCADHERIN FAT 4"/>
    <property type="match status" value="1"/>
</dbReference>
<feature type="domain" description="EGF-like" evidence="14">
    <location>
        <begin position="718"/>
        <end position="760"/>
    </location>
</feature>
<dbReference type="PROSITE" id="PS01186">
    <property type="entry name" value="EGF_2"/>
    <property type="match status" value="6"/>
</dbReference>
<feature type="compositionally biased region" description="Basic and acidic residues" evidence="12">
    <location>
        <begin position="2477"/>
        <end position="2487"/>
    </location>
</feature>
<feature type="domain" description="Cadherin" evidence="15">
    <location>
        <begin position="1408"/>
        <end position="1523"/>
    </location>
</feature>
<feature type="disulfide bond" evidence="11">
    <location>
        <begin position="914"/>
        <end position="923"/>
    </location>
</feature>
<dbReference type="CDD" id="cd00053">
    <property type="entry name" value="EGF"/>
    <property type="match status" value="1"/>
</dbReference>
<dbReference type="FunFam" id="2.60.40.60:FF:000092">
    <property type="entry name" value="Protocadherin 8"/>
    <property type="match status" value="1"/>
</dbReference>
<feature type="domain" description="EGF-like" evidence="14">
    <location>
        <begin position="846"/>
        <end position="887"/>
    </location>
</feature>
<feature type="domain" description="Cadherin" evidence="15">
    <location>
        <begin position="1734"/>
        <end position="1837"/>
    </location>
</feature>
<keyword evidence="9 11" id="KW-1015">Disulfide bond</keyword>
<feature type="region of interest" description="Disordered" evidence="12">
    <location>
        <begin position="364"/>
        <end position="407"/>
    </location>
</feature>
<dbReference type="PROSITE" id="PS01187">
    <property type="entry name" value="EGF_CA"/>
    <property type="match status" value="2"/>
</dbReference>
<dbReference type="InterPro" id="IPR002126">
    <property type="entry name" value="Cadherin-like_dom"/>
</dbReference>
<dbReference type="CDD" id="cd11304">
    <property type="entry name" value="Cadherin_repeat"/>
    <property type="match status" value="12"/>
</dbReference>
<dbReference type="PROSITE" id="PS00010">
    <property type="entry name" value="ASX_HYDROXYL"/>
    <property type="match status" value="5"/>
</dbReference>
<dbReference type="SMART" id="SM00179">
    <property type="entry name" value="EGF_CA"/>
    <property type="match status" value="7"/>
</dbReference>
<dbReference type="OrthoDB" id="6252479at2759"/>
<keyword evidence="6 10" id="KW-0106">Calcium</keyword>
<evidence type="ECO:0000256" key="3">
    <source>
        <dbReference type="ARBA" id="ARBA00022692"/>
    </source>
</evidence>
<keyword evidence="8" id="KW-0472">Membrane</keyword>
<feature type="domain" description="Cadherin" evidence="15">
    <location>
        <begin position="1303"/>
        <end position="1407"/>
    </location>
</feature>
<keyword evidence="3" id="KW-0812">Transmembrane</keyword>
<proteinExistence type="predicted"/>
<feature type="signal peptide" evidence="13">
    <location>
        <begin position="1"/>
        <end position="26"/>
    </location>
</feature>
<gene>
    <name evidence="17" type="primary">LOC109480513</name>
</gene>
<dbReference type="InterPro" id="IPR018097">
    <property type="entry name" value="EGF_Ca-bd_CS"/>
</dbReference>
<dbReference type="PRINTS" id="PR00205">
    <property type="entry name" value="CADHERIN"/>
</dbReference>
<dbReference type="FunFam" id="2.60.40.60:FF:000020">
    <property type="entry name" value="Dachsous cadherin-related 1b"/>
    <property type="match status" value="3"/>
</dbReference>
<evidence type="ECO:0000256" key="1">
    <source>
        <dbReference type="ARBA" id="ARBA00004370"/>
    </source>
</evidence>
<evidence type="ECO:0000256" key="8">
    <source>
        <dbReference type="ARBA" id="ARBA00023136"/>
    </source>
</evidence>
<feature type="domain" description="Cadherin" evidence="15">
    <location>
        <begin position="1628"/>
        <end position="1733"/>
    </location>
</feature>
<dbReference type="GO" id="GO:0007156">
    <property type="term" value="P:homophilic cell adhesion via plasma membrane adhesion molecules"/>
    <property type="evidence" value="ECO:0007669"/>
    <property type="project" value="InterPro"/>
</dbReference>
<feature type="domain" description="EGF-like" evidence="14">
    <location>
        <begin position="677"/>
        <end position="717"/>
    </location>
</feature>
<feature type="domain" description="Cadherin" evidence="15">
    <location>
        <begin position="1839"/>
        <end position="1937"/>
    </location>
</feature>
<feature type="compositionally biased region" description="Polar residues" evidence="12">
    <location>
        <begin position="559"/>
        <end position="587"/>
    </location>
</feature>
<feature type="domain" description="Cadherin" evidence="15">
    <location>
        <begin position="2166"/>
        <end position="2275"/>
    </location>
</feature>
<evidence type="ECO:0000256" key="13">
    <source>
        <dbReference type="SAM" id="SignalP"/>
    </source>
</evidence>
<dbReference type="Gene3D" id="2.20.100.10">
    <property type="entry name" value="Thrombospondin type-1 (TSP1) repeat"/>
    <property type="match status" value="1"/>
</dbReference>
<sequence>MMSVINMGRGSLLVLVLVLLVGRGSGQATTEAASTTFVTQSTMAQTTHSSKPLASNSSALMNTTEETLNTTFTATPLMFTTNSNETTTEGRNETLSTSSSSQTTSMVTTDSEETTTRETTETHNTTSTSQATSMGTTSSVEITTNQTTEPVTSTTPTAITNLLETTPDQTTEPVTSTTPVGMTTATDSPQTTTENTTEPLTSISPTAMMITASVPETTPDQTTEPLTSTTPAGMMTATDSPEKTTDQTTEPPTSPTPTAMMIIATTPAAMMMTTADSTEKTTDQTTESLTSTTPTASVITTTTPAAMMMTTDSPETTTDQTTEPPTSTTPTVMMITASVPETTTDQTIGPLTSTIPAVMMTATESPETTTDQTTEPPTSTTPTAMMMTTDSTEKTTDQTTESLTSNTPTASVITTTTPAAMMMTTDSTETTTDQTTESLTSTTPTASVITTTTPAAMMMTTDSTETTTDQTPVPLTSTTLTARMTVTDSQETTTDQTTEPPTSTTPTGTTNLLETTRDQTTEPLTSTTDSPQTTTEETTEALTTASISSMTTTKETTTNVPQNESTTKVSSTETNTPGSSSCVCPSTDMSSFQTPTIPATNNHLATTERITTSHDTVSTPPTSECATQTMATTPVEVDECIGNNHTCHPSALCVDTVYLYECVCPPGYSGNGTYCKDVDECLDNSDLCHEDAQCYNTDGSYSCACMGGYGGDGFNCTDIDQCEEGTHHCHLNATCTNLIGMDQYNCSCDHGFHGDGFMCEDIDECGDPRLHDCTHNETCTNTMGGYKCVCNEGYIEQGSICIDIDQCEEGTHHCHLNATCTNLIGMDQYNCSCDHGFHGDGFVCEDIDECGDPRLHDCTHNETCTNTMGGYKCVCNEGYIEKGSICIDVDDCANVTCWNSGVCVDGLGSYRCDCQETFIGEHCEIYQSEWGDWSPWSEDCEARYVNYTAVEARIRTRTCQDRADLHGAPSCEGTGLEWQLCEIGREARNFSHLFQTVSSPIQPGYEVHDIVLDLRGLSLEDSDGNVRFEILWSDEGKFVLEDNGLLKVSEMLDPNRAYGLTIVSIDNSTEPSALLHIYNVLIDVNHTEWIYDKTGCPHVTLETEVEEEKPNGTTVAHLATELNGDETTRYFLRPGPYSEFVYVDEFTGIVSTSQSLDREETRSFWFDAVVVNHTSTAIVTVNVEITDINDHPPIFQNTPVWGIISSDAPALTIVAVVKATDEDDGTNGMVEYELMSYNDAFQITATDGIIRVKDTESLPSDLLVEISVRARDLGSVQRSTDAHRAVDLTIVSSSLIQIAVVESIEENIPVGTIVANFSDKLQEEDPEESPRNYRFILQDDGSGQAQQFSLGNTTGILRTAADIDRESNTFQGRYTFTVVAYEEGSCDGRLISVAINVTDINDNTPVFSSQTYVGHIAENAEADAAVLFPNNQVPQATDADFGINGTVTYDIQSSHNTATGMFSIDPQTAAIYVSFDAAFDRESRAQYNFVVTATDRGGGAGSRTGTATVTINIDDINDNEPILESTVNEYNISEHVSGGFLITTLSATDADQGTNAEIVYTLEGGDRLFNVHPTTGELEVTSGHLDAETTNRFTLNISAHDLGSPPQTGTQTVTINILDFNDNAPVFLQSVYKFSVSEDIEVGGTIGNLSATDADITEQNSDIRYKILNGVGPFYVDSFNGAVVVNETLDYEEGQTYFEFEVEAQDTGIPALTGKTSILQIDITDANDNRPIISDINHNYSLLATAPEGSIVTVVQALDIDSGNNGKVTFAINSTRESFSIDEDTGIVKLNHQLENVNEVTSVVTATDNGEKKMSSNFTLVVQIVEPETGVTLDPLNFKNDTYTIDVTENISGDVPILNVSIAEEGLTYAILPESPLFKVDEQGVIHTRSYRGTSLLDRETSERHVLVIVAKDTSGRQASAPVVVNVLDVNDEPPVFSEGGVIFEVAEGDDSVGSTVGTVSAADRDAGLNGTVEYHIIDGNADRDLGSNADVEYRIISERSFHVGAGGSIFTSRKLDRETKDVYSFLVEAYNPDAPHLSNIATVNITVNDVNDNPPHFTTLQHETVTIPEDTKTGTSVFQVSAEDRDGNDVSYRLTGGSCRELFSIDGTSGEISVNQRLDSIDRREEVYSCSIEVTADDDGVPSLNTTIKIAINITAVNYFWPEFETTFFNVTVRERLEWGEDVEGVLLNATDSDEGRNGVVKLEITDTSHEGLFNVTSEGQLIVNVPELDREPDNDHVYVIVSAYDMGTPRKYANVSATVNITILDINDNVPVPDSDDIELSIPQLFYVFVENSVDFEGDVNELEIHKIKVKVNVMSTNRHAPTFTKDHYELHVNDSLLPRGHIFENVSVKATDDDSGSDGEIVYSFEDRTCQAFWYVLTIDPWNGTILIDNTLGEEESNRYCTIYAVDRGNPQKRRHLQHPVDGLTPARPGQEETTPSVPRGGTLPPLQRDMNAPQRTLGPEKEKRRKKKRRSKIHPECRSDRDSGISGSQDDGQSSFKSWPDSPKAWTDSSKTCTESSKGLTGSPKTWTDSPKPWTDSPKAWAESLKVHPNDVQSRPGFDYESRGDSEEEIDSDVRPVYEYDTEATTDGGSMLSL</sequence>
<feature type="disulfide bond" evidence="11">
    <location>
        <begin position="814"/>
        <end position="831"/>
    </location>
</feature>
<dbReference type="GO" id="GO:0005509">
    <property type="term" value="F:calcium ion binding"/>
    <property type="evidence" value="ECO:0007669"/>
    <property type="project" value="UniProtKB-UniRule"/>
</dbReference>
<feature type="compositionally biased region" description="Low complexity" evidence="12">
    <location>
        <begin position="525"/>
        <end position="558"/>
    </location>
</feature>
<feature type="compositionally biased region" description="Low complexity" evidence="12">
    <location>
        <begin position="186"/>
        <end position="199"/>
    </location>
</feature>
<feature type="compositionally biased region" description="Low complexity" evidence="12">
    <location>
        <begin position="364"/>
        <end position="390"/>
    </location>
</feature>
<feature type="domain" description="Cadherin" evidence="15">
    <location>
        <begin position="2327"/>
        <end position="2403"/>
    </location>
</feature>
<dbReference type="InterPro" id="IPR024731">
    <property type="entry name" value="NELL2-like_EGF"/>
</dbReference>
<evidence type="ECO:0000259" key="15">
    <source>
        <dbReference type="PROSITE" id="PS50268"/>
    </source>
</evidence>
<feature type="compositionally biased region" description="Polar residues" evidence="12">
    <location>
        <begin position="162"/>
        <end position="185"/>
    </location>
</feature>
<dbReference type="InterPro" id="IPR020894">
    <property type="entry name" value="Cadherin_CS"/>
</dbReference>
<feature type="compositionally biased region" description="Low complexity" evidence="12">
    <location>
        <begin position="143"/>
        <end position="160"/>
    </location>
</feature>
<feature type="domain" description="Cadherin" evidence="15">
    <location>
        <begin position="1204"/>
        <end position="1311"/>
    </location>
</feature>
<evidence type="ECO:0000256" key="4">
    <source>
        <dbReference type="ARBA" id="ARBA00022729"/>
    </source>
</evidence>
<dbReference type="InterPro" id="IPR049883">
    <property type="entry name" value="NOTCH1_EGF-like"/>
</dbReference>
<feature type="compositionally biased region" description="Low complexity" evidence="12">
    <location>
        <begin position="246"/>
        <end position="258"/>
    </location>
</feature>
<dbReference type="SUPFAM" id="SSF57196">
    <property type="entry name" value="EGF/Laminin"/>
    <property type="match status" value="3"/>
</dbReference>
<feature type="compositionally biased region" description="Low complexity" evidence="12">
    <location>
        <begin position="484"/>
        <end position="514"/>
    </location>
</feature>
<keyword evidence="2 11" id="KW-0245">EGF-like domain</keyword>
<evidence type="ECO:0000256" key="6">
    <source>
        <dbReference type="ARBA" id="ARBA00022837"/>
    </source>
</evidence>
<evidence type="ECO:0000259" key="14">
    <source>
        <dbReference type="PROSITE" id="PS50026"/>
    </source>
</evidence>
<feature type="chain" id="PRO_5027982754" evidence="13">
    <location>
        <begin position="27"/>
        <end position="2598"/>
    </location>
</feature>
<feature type="domain" description="Cadherin" evidence="15">
    <location>
        <begin position="2060"/>
        <end position="2165"/>
    </location>
</feature>
<feature type="disulfide bond" evidence="11">
    <location>
        <begin position="729"/>
        <end position="746"/>
    </location>
</feature>
<comment type="caution">
    <text evidence="11">Lacks conserved residue(s) required for the propagation of feature annotation.</text>
</comment>
<evidence type="ECO:0000256" key="10">
    <source>
        <dbReference type="PROSITE-ProRule" id="PRU00043"/>
    </source>
</evidence>
<dbReference type="FunFam" id="2.10.25.10:FF:000038">
    <property type="entry name" value="Fibrillin 2"/>
    <property type="match status" value="5"/>
</dbReference>
<dbReference type="SMART" id="SM00112">
    <property type="entry name" value="CA"/>
    <property type="match status" value="12"/>
</dbReference>
<feature type="domain" description="EGF-like" evidence="14">
    <location>
        <begin position="761"/>
        <end position="802"/>
    </location>
</feature>
<feature type="compositionally biased region" description="Basic residues" evidence="12">
    <location>
        <begin position="2467"/>
        <end position="2476"/>
    </location>
</feature>
<feature type="region of interest" description="Disordered" evidence="12">
    <location>
        <begin position="2414"/>
        <end position="2598"/>
    </location>
</feature>
<feature type="domain" description="Cadherin" evidence="15">
    <location>
        <begin position="1097"/>
        <end position="1195"/>
    </location>
</feature>
<dbReference type="KEGG" id="bbel:109480513"/>
<feature type="domain" description="EGF-like" evidence="14">
    <location>
        <begin position="803"/>
        <end position="845"/>
    </location>
</feature>
<dbReference type="PROSITE" id="PS00232">
    <property type="entry name" value="CADHERIN_1"/>
    <property type="match status" value="5"/>
</dbReference>
<feature type="region of interest" description="Disordered" evidence="12">
    <location>
        <begin position="484"/>
        <end position="587"/>
    </location>
</feature>
<feature type="domain" description="EGF-like" evidence="14">
    <location>
        <begin position="888"/>
        <end position="924"/>
    </location>
</feature>
<evidence type="ECO:0000256" key="2">
    <source>
        <dbReference type="ARBA" id="ARBA00022536"/>
    </source>
</evidence>
<comment type="subcellular location">
    <subcellularLocation>
        <location evidence="1">Membrane</location>
    </subcellularLocation>
</comment>
<feature type="domain" description="Cadherin" evidence="15">
    <location>
        <begin position="1954"/>
        <end position="2058"/>
    </location>
</feature>
<evidence type="ECO:0000256" key="7">
    <source>
        <dbReference type="ARBA" id="ARBA00022989"/>
    </source>
</evidence>
<dbReference type="SUPFAM" id="SSF49313">
    <property type="entry name" value="Cadherin-like"/>
    <property type="match status" value="12"/>
</dbReference>
<dbReference type="InterPro" id="IPR000742">
    <property type="entry name" value="EGF"/>
</dbReference>
<keyword evidence="4 13" id="KW-0732">Signal</keyword>
<evidence type="ECO:0000256" key="11">
    <source>
        <dbReference type="PROSITE-ProRule" id="PRU00076"/>
    </source>
</evidence>
<dbReference type="Proteomes" id="UP000515135">
    <property type="component" value="Unplaced"/>
</dbReference>
<feature type="domain" description="Cadherin" evidence="15">
    <location>
        <begin position="1524"/>
        <end position="1627"/>
    </location>
</feature>
<feature type="compositionally biased region" description="Polar residues" evidence="12">
    <location>
        <begin position="2587"/>
        <end position="2598"/>
    </location>
</feature>
<accession>A0A6P5A4Z8</accession>
<evidence type="ECO:0000256" key="12">
    <source>
        <dbReference type="SAM" id="MobiDB-lite"/>
    </source>
</evidence>
<dbReference type="SMART" id="SM00181">
    <property type="entry name" value="EGF"/>
    <property type="match status" value="7"/>
</dbReference>
<dbReference type="InterPro" id="IPR015919">
    <property type="entry name" value="Cadherin-like_sf"/>
</dbReference>
<dbReference type="InterPro" id="IPR001881">
    <property type="entry name" value="EGF-like_Ca-bd_dom"/>
</dbReference>
<dbReference type="PROSITE" id="PS00022">
    <property type="entry name" value="EGF_1"/>
    <property type="match status" value="1"/>
</dbReference>
<feature type="region of interest" description="Disordered" evidence="12">
    <location>
        <begin position="309"/>
        <end position="330"/>
    </location>
</feature>
<dbReference type="PANTHER" id="PTHR24026">
    <property type="entry name" value="FAT ATYPICAL CADHERIN-RELATED"/>
    <property type="match status" value="1"/>
</dbReference>